<dbReference type="GO" id="GO:0005737">
    <property type="term" value="C:cytoplasm"/>
    <property type="evidence" value="ECO:0007669"/>
    <property type="project" value="TreeGrafter"/>
</dbReference>
<evidence type="ECO:0000256" key="2">
    <source>
        <dbReference type="ARBA" id="ARBA00023235"/>
    </source>
</evidence>
<gene>
    <name evidence="4" type="ORF">DN069_04100</name>
</gene>
<organism evidence="4 5">
    <name type="scientific">Streptacidiphilus pinicola</name>
    <dbReference type="NCBI Taxonomy" id="2219663"/>
    <lineage>
        <taxon>Bacteria</taxon>
        <taxon>Bacillati</taxon>
        <taxon>Actinomycetota</taxon>
        <taxon>Actinomycetes</taxon>
        <taxon>Kitasatosporales</taxon>
        <taxon>Streptomycetaceae</taxon>
        <taxon>Streptacidiphilus</taxon>
    </lineage>
</organism>
<dbReference type="SUPFAM" id="SSF54506">
    <property type="entry name" value="Diaminopimelate epimerase-like"/>
    <property type="match status" value="1"/>
</dbReference>
<dbReference type="PANTHER" id="PTHR13774">
    <property type="entry name" value="PHENAZINE BIOSYNTHESIS PROTEIN"/>
    <property type="match status" value="1"/>
</dbReference>
<dbReference type="AlphaFoldDB" id="A0A2X0INX5"/>
<dbReference type="RefSeq" id="WP_111499427.1">
    <property type="nucleotide sequence ID" value="NZ_QKYN01000017.1"/>
</dbReference>
<evidence type="ECO:0000313" key="5">
    <source>
        <dbReference type="Proteomes" id="UP000248889"/>
    </source>
</evidence>
<name>A0A2X0INX5_9ACTN</name>
<keyword evidence="5" id="KW-1185">Reference proteome</keyword>
<dbReference type="GO" id="GO:0016853">
    <property type="term" value="F:isomerase activity"/>
    <property type="evidence" value="ECO:0007669"/>
    <property type="project" value="UniProtKB-KW"/>
</dbReference>
<dbReference type="Proteomes" id="UP000248889">
    <property type="component" value="Unassembled WGS sequence"/>
</dbReference>
<dbReference type="InterPro" id="IPR003719">
    <property type="entry name" value="Phenazine_PhzF-like"/>
</dbReference>
<keyword evidence="2" id="KW-0413">Isomerase</keyword>
<proteinExistence type="inferred from homology"/>
<reference evidence="4 5" key="1">
    <citation type="submission" date="2018-06" db="EMBL/GenBank/DDBJ databases">
        <title>Streptacidiphilus pinicola sp. nov., isolated from pine grove soil.</title>
        <authorList>
            <person name="Roh S.G."/>
            <person name="Park S."/>
            <person name="Kim M.-K."/>
            <person name="Yun B.-R."/>
            <person name="Park J."/>
            <person name="Kim M.J."/>
            <person name="Kim Y.S."/>
            <person name="Kim S.B."/>
        </authorList>
    </citation>
    <scope>NUCLEOTIDE SEQUENCE [LARGE SCALE GENOMIC DNA]</scope>
    <source>
        <strain evidence="4 5">MMS16-CNU450</strain>
    </source>
</reference>
<dbReference type="EMBL" id="QKYN01000017">
    <property type="protein sequence ID" value="RAG86922.1"/>
    <property type="molecule type" value="Genomic_DNA"/>
</dbReference>
<protein>
    <submittedName>
        <fullName evidence="4">PhzF family phenazine biosynthesis protein</fullName>
    </submittedName>
</protein>
<dbReference type="Gene3D" id="3.10.310.10">
    <property type="entry name" value="Diaminopimelate Epimerase, Chain A, domain 1"/>
    <property type="match status" value="2"/>
</dbReference>
<feature type="compositionally biased region" description="Polar residues" evidence="3">
    <location>
        <begin position="276"/>
        <end position="285"/>
    </location>
</feature>
<comment type="similarity">
    <text evidence="1">Belongs to the PhzF family.</text>
</comment>
<feature type="region of interest" description="Disordered" evidence="3">
    <location>
        <begin position="268"/>
        <end position="292"/>
    </location>
</feature>
<dbReference type="OrthoDB" id="9788221at2"/>
<dbReference type="PANTHER" id="PTHR13774:SF39">
    <property type="entry name" value="BIOSYNTHESIS PROTEIN, PUTATIVE-RELATED"/>
    <property type="match status" value="1"/>
</dbReference>
<dbReference type="PIRSF" id="PIRSF016184">
    <property type="entry name" value="PhzC_PhzF"/>
    <property type="match status" value="1"/>
</dbReference>
<accession>A0A2X0INX5</accession>
<evidence type="ECO:0000313" key="4">
    <source>
        <dbReference type="EMBL" id="RAG86922.1"/>
    </source>
</evidence>
<evidence type="ECO:0000256" key="1">
    <source>
        <dbReference type="ARBA" id="ARBA00008270"/>
    </source>
</evidence>
<sequence>MAPPRPRSTGQAGPVPVTLVHACLRDGTGGSPTAVVADTGVLDDEARRRIPALSGASHAVFVGARPEAGGATAVRFFTAEGELPACGHGTVAALAYLAEQAGTQEHEQTLRSTDGRLIHGRTTRQGALVQAEFDAGPVALREPTTEELGLLLPALGLPLVATARIATLGRPRLLARVQSRASLEALAPDLRALEQACHDLDLLGCYTYAAPTFPGQRYAARMFAPAIGVPEDIANANSTACLAAHLHASGTLGGGSPEAGRPVTGPAVDMGDSLGSPATITTSVTPGRGSSPVVRVGGTALVTGVGTSTLRRG</sequence>
<dbReference type="Pfam" id="PF02567">
    <property type="entry name" value="PhzC-PhzF"/>
    <property type="match status" value="1"/>
</dbReference>
<evidence type="ECO:0000256" key="3">
    <source>
        <dbReference type="SAM" id="MobiDB-lite"/>
    </source>
</evidence>
<comment type="caution">
    <text evidence="4">The sequence shown here is derived from an EMBL/GenBank/DDBJ whole genome shotgun (WGS) entry which is preliminary data.</text>
</comment>